<dbReference type="GO" id="GO:0005975">
    <property type="term" value="P:carbohydrate metabolic process"/>
    <property type="evidence" value="ECO:0007669"/>
    <property type="project" value="InterPro"/>
</dbReference>
<evidence type="ECO:0000256" key="2">
    <source>
        <dbReference type="ARBA" id="ARBA00023002"/>
    </source>
</evidence>
<dbReference type="PANTHER" id="PTHR11728">
    <property type="entry name" value="GLYCEROL-3-PHOSPHATE DEHYDROGENASE"/>
    <property type="match status" value="1"/>
</dbReference>
<dbReference type="InterPro" id="IPR013950">
    <property type="entry name" value="Mis14/Nsl1"/>
</dbReference>
<dbReference type="AlphaFoldDB" id="A0A2N1JGJ0"/>
<dbReference type="Pfam" id="PF01210">
    <property type="entry name" value="NAD_Gly3P_dh_N"/>
    <property type="match status" value="1"/>
</dbReference>
<dbReference type="OrthoDB" id="10263760at2759"/>
<feature type="domain" description="Glycerol-3-phosphate dehydrogenase NAD-dependent C-terminal" evidence="9">
    <location>
        <begin position="350"/>
        <end position="495"/>
    </location>
</feature>
<evidence type="ECO:0000256" key="3">
    <source>
        <dbReference type="ARBA" id="ARBA00023027"/>
    </source>
</evidence>
<comment type="catalytic activity">
    <reaction evidence="4 6">
        <text>sn-glycerol 3-phosphate + NAD(+) = dihydroxyacetone phosphate + NADH + H(+)</text>
        <dbReference type="Rhea" id="RHEA:11092"/>
        <dbReference type="ChEBI" id="CHEBI:15378"/>
        <dbReference type="ChEBI" id="CHEBI:57540"/>
        <dbReference type="ChEBI" id="CHEBI:57597"/>
        <dbReference type="ChEBI" id="CHEBI:57642"/>
        <dbReference type="ChEBI" id="CHEBI:57945"/>
        <dbReference type="EC" id="1.1.1.8"/>
    </reaction>
</comment>
<dbReference type="GO" id="GO:0046168">
    <property type="term" value="P:glycerol-3-phosphate catabolic process"/>
    <property type="evidence" value="ECO:0007669"/>
    <property type="project" value="UniProtKB-UniRule"/>
</dbReference>
<protein>
    <recommendedName>
        <fullName evidence="6">Glycerol-3-phosphate dehydrogenase [NAD(+)]</fullName>
        <ecNumber evidence="6">1.1.1.8</ecNumber>
    </recommendedName>
</protein>
<keyword evidence="7" id="KW-0175">Coiled coil</keyword>
<dbReference type="PRINTS" id="PR00077">
    <property type="entry name" value="GPDHDRGNASE"/>
</dbReference>
<dbReference type="InterPro" id="IPR006109">
    <property type="entry name" value="G3P_DH_NAD-dep_C"/>
</dbReference>
<dbReference type="GO" id="GO:0005829">
    <property type="term" value="C:cytosol"/>
    <property type="evidence" value="ECO:0007669"/>
    <property type="project" value="TreeGrafter"/>
</dbReference>
<dbReference type="STRING" id="2020962.A0A2N1JGJ0"/>
<dbReference type="PANTHER" id="PTHR11728:SF8">
    <property type="entry name" value="GLYCEROL-3-PHOSPHATE DEHYDROGENASE [NAD(+)]-RELATED"/>
    <property type="match status" value="1"/>
</dbReference>
<evidence type="ECO:0000313" key="10">
    <source>
        <dbReference type="EMBL" id="PKI85663.1"/>
    </source>
</evidence>
<dbReference type="FunFam" id="1.10.1040.10:FF:000004">
    <property type="entry name" value="Glycerol-3-phosphate dehydrogenase [NAD(+)]"/>
    <property type="match status" value="1"/>
</dbReference>
<evidence type="ECO:0000256" key="7">
    <source>
        <dbReference type="SAM" id="Coils"/>
    </source>
</evidence>
<dbReference type="GO" id="GO:0051287">
    <property type="term" value="F:NAD binding"/>
    <property type="evidence" value="ECO:0007669"/>
    <property type="project" value="UniProtKB-UniRule"/>
</dbReference>
<feature type="domain" description="Glycerol-3-phosphate dehydrogenase NAD-dependent N-terminal" evidence="8">
    <location>
        <begin position="176"/>
        <end position="322"/>
    </location>
</feature>
<gene>
    <name evidence="10" type="primary">GPD1</name>
    <name evidence="10" type="ORF">MVES_000017</name>
</gene>
<dbReference type="Proteomes" id="UP000232875">
    <property type="component" value="Unassembled WGS sequence"/>
</dbReference>
<keyword evidence="2 5" id="KW-0560">Oxidoreductase</keyword>
<dbReference type="GO" id="GO:0042803">
    <property type="term" value="F:protein homodimerization activity"/>
    <property type="evidence" value="ECO:0007669"/>
    <property type="project" value="InterPro"/>
</dbReference>
<evidence type="ECO:0000313" key="11">
    <source>
        <dbReference type="Proteomes" id="UP000232875"/>
    </source>
</evidence>
<dbReference type="EMBL" id="KZ454987">
    <property type="protein sequence ID" value="PKI85663.1"/>
    <property type="molecule type" value="Genomic_DNA"/>
</dbReference>
<dbReference type="NCBIfam" id="TIGR03376">
    <property type="entry name" value="glycerol3P_DH"/>
    <property type="match status" value="1"/>
</dbReference>
<dbReference type="Pfam" id="PF08641">
    <property type="entry name" value="Mis14"/>
    <property type="match status" value="1"/>
</dbReference>
<name>A0A2N1JGJ0_9BASI</name>
<evidence type="ECO:0000256" key="4">
    <source>
        <dbReference type="ARBA" id="ARBA00048683"/>
    </source>
</evidence>
<evidence type="ECO:0000259" key="9">
    <source>
        <dbReference type="Pfam" id="PF07479"/>
    </source>
</evidence>
<comment type="similarity">
    <text evidence="1 5">Belongs to the NAD-dependent glycerol-3-phosphate dehydrogenase family.</text>
</comment>
<dbReference type="InterPro" id="IPR017751">
    <property type="entry name" value="G3P_DH_NAD-dep_euk"/>
</dbReference>
<evidence type="ECO:0000256" key="1">
    <source>
        <dbReference type="ARBA" id="ARBA00011009"/>
    </source>
</evidence>
<keyword evidence="3 5" id="KW-0520">NAD</keyword>
<dbReference type="Gene3D" id="3.40.50.720">
    <property type="entry name" value="NAD(P)-binding Rossmann-like Domain"/>
    <property type="match status" value="1"/>
</dbReference>
<feature type="coiled-coil region" evidence="7">
    <location>
        <begin position="89"/>
        <end position="141"/>
    </location>
</feature>
<dbReference type="GO" id="GO:0000070">
    <property type="term" value="P:mitotic sister chromatid segregation"/>
    <property type="evidence" value="ECO:0007669"/>
    <property type="project" value="InterPro"/>
</dbReference>
<dbReference type="GO" id="GO:0005634">
    <property type="term" value="C:nucleus"/>
    <property type="evidence" value="ECO:0007669"/>
    <property type="project" value="TreeGrafter"/>
</dbReference>
<dbReference type="Pfam" id="PF07479">
    <property type="entry name" value="NAD_Gly3P_dh_C"/>
    <property type="match status" value="1"/>
</dbReference>
<evidence type="ECO:0000259" key="8">
    <source>
        <dbReference type="Pfam" id="PF01210"/>
    </source>
</evidence>
<keyword evidence="11" id="KW-1185">Reference proteome</keyword>
<dbReference type="InterPro" id="IPR036291">
    <property type="entry name" value="NAD(P)-bd_dom_sf"/>
</dbReference>
<dbReference type="InterPro" id="IPR013328">
    <property type="entry name" value="6PGD_dom2"/>
</dbReference>
<organism evidence="10 11">
    <name type="scientific">Malassezia vespertilionis</name>
    <dbReference type="NCBI Taxonomy" id="2020962"/>
    <lineage>
        <taxon>Eukaryota</taxon>
        <taxon>Fungi</taxon>
        <taxon>Dikarya</taxon>
        <taxon>Basidiomycota</taxon>
        <taxon>Ustilaginomycotina</taxon>
        <taxon>Malasseziomycetes</taxon>
        <taxon>Malasseziales</taxon>
        <taxon>Malasseziaceae</taxon>
        <taxon>Malassezia</taxon>
    </lineage>
</organism>
<dbReference type="GO" id="GO:0000776">
    <property type="term" value="C:kinetochore"/>
    <property type="evidence" value="ECO:0007669"/>
    <property type="project" value="InterPro"/>
</dbReference>
<dbReference type="SUPFAM" id="SSF48179">
    <property type="entry name" value="6-phosphogluconate dehydrogenase C-terminal domain-like"/>
    <property type="match status" value="1"/>
</dbReference>
<dbReference type="InterPro" id="IPR006168">
    <property type="entry name" value="G3P_DH_NAD-dep"/>
</dbReference>
<dbReference type="Gene3D" id="1.10.1040.10">
    <property type="entry name" value="N-(1-d-carboxylethyl)-l-norvaline Dehydrogenase, domain 2"/>
    <property type="match status" value="1"/>
</dbReference>
<accession>A0A2N1JGJ0</accession>
<dbReference type="SUPFAM" id="SSF51735">
    <property type="entry name" value="NAD(P)-binding Rossmann-fold domains"/>
    <property type="match status" value="1"/>
</dbReference>
<dbReference type="InterPro" id="IPR011128">
    <property type="entry name" value="G3P_DH_NAD-dep_N"/>
</dbReference>
<sequence>MPKELPRIDLEHPSDLDYITHAVNAYANDIGKEHMRARGRQGSALEDTLDHALERWVYAARTRLIPNISINGLSLGDYAKQATAVEPFDESLANRVNQLSENVDEMTESVVEYRRAVPAAYAKAVKRRAEALDALANAREDQRQRKLRKSKPRTHFPALAMAQPLTVDADAKERIGETLHTVYANMAHLESMYVHEETVNGKRLTDIINQDHENVKYLADVKLPENVVAGSNLEDVAKGATLLIFVLPHQFILNVCKSLRGNIGENAHAISMIKGVDVRDGNIRIYADVIEHALGIPCAALSGANIANEVARDKFSETTVGYRPGGREFASDIYFKLFNTPNFRVGLIEDVAGVSLCGALKNIVAIGAGFCDGLGWGDNSKAAIMRIGLMEMMNFSINFFDNVKPETFTETSAGVADLITTCFGGRNRKCAEAFVKTKKPFSELEAELLNGQKLQGTETAREVHEYLAHRGKVDEYPLFYNIYKISFEGMDPAKLSDGI</sequence>
<proteinExistence type="inferred from homology"/>
<dbReference type="InterPro" id="IPR008927">
    <property type="entry name" value="6-PGluconate_DH-like_C_sf"/>
</dbReference>
<evidence type="ECO:0000256" key="5">
    <source>
        <dbReference type="RuleBase" id="RU000437"/>
    </source>
</evidence>
<dbReference type="EC" id="1.1.1.8" evidence="6"/>
<dbReference type="GO" id="GO:0141152">
    <property type="term" value="F:glycerol-3-phosphate dehydrogenase (NAD+) activity"/>
    <property type="evidence" value="ECO:0007669"/>
    <property type="project" value="UniProtKB-UniRule"/>
</dbReference>
<reference evidence="10 11" key="1">
    <citation type="submission" date="2017-10" db="EMBL/GenBank/DDBJ databases">
        <title>A novel species of cold-tolerant Malassezia isolated from bats.</title>
        <authorList>
            <person name="Lorch J.M."/>
            <person name="Palmer J.M."/>
            <person name="Vanderwolf K.J."/>
            <person name="Schmidt K.Z."/>
            <person name="Verant M.L."/>
            <person name="Weller T.J."/>
            <person name="Blehert D.S."/>
        </authorList>
    </citation>
    <scope>NUCLEOTIDE SEQUENCE [LARGE SCALE GENOMIC DNA]</scope>
    <source>
        <strain evidence="10 11">NWHC:44797-103</strain>
    </source>
</reference>
<evidence type="ECO:0000256" key="6">
    <source>
        <dbReference type="RuleBase" id="RU361243"/>
    </source>
</evidence>
<dbReference type="PROSITE" id="PS00957">
    <property type="entry name" value="NAD_G3PDH"/>
    <property type="match status" value="1"/>
</dbReference>